<evidence type="ECO:0000313" key="2">
    <source>
        <dbReference type="Proteomes" id="UP000824031"/>
    </source>
</evidence>
<protein>
    <submittedName>
        <fullName evidence="1">Uncharacterized protein</fullName>
    </submittedName>
</protein>
<comment type="caution">
    <text evidence="1">The sequence shown here is derived from an EMBL/GenBank/DDBJ whole genome shotgun (WGS) entry which is preliminary data.</text>
</comment>
<dbReference type="EMBL" id="DXBO01000036">
    <property type="protein sequence ID" value="HIZ47669.1"/>
    <property type="molecule type" value="Genomic_DNA"/>
</dbReference>
<organism evidence="1 2">
    <name type="scientific">Candidatus Gemmiger excrementavium</name>
    <dbReference type="NCBI Taxonomy" id="2838608"/>
    <lineage>
        <taxon>Bacteria</taxon>
        <taxon>Bacillati</taxon>
        <taxon>Bacillota</taxon>
        <taxon>Clostridia</taxon>
        <taxon>Eubacteriales</taxon>
        <taxon>Gemmiger</taxon>
    </lineage>
</organism>
<reference evidence="1" key="2">
    <citation type="submission" date="2021-04" db="EMBL/GenBank/DDBJ databases">
        <authorList>
            <person name="Gilroy R."/>
        </authorList>
    </citation>
    <scope>NUCLEOTIDE SEQUENCE</scope>
    <source>
        <strain evidence="1">3436</strain>
    </source>
</reference>
<accession>A0A9D2F1A8</accession>
<dbReference type="Proteomes" id="UP000824031">
    <property type="component" value="Unassembled WGS sequence"/>
</dbReference>
<sequence length="62" mass="7089">MLKEINGKVWFCCPQCGKKIHPVAPGARGVYVVCKQRRADGKRCNWRGECCWPKDAAVWKPE</sequence>
<gene>
    <name evidence="1" type="ORF">H9810_02985</name>
</gene>
<dbReference type="AlphaFoldDB" id="A0A9D2F1A8"/>
<name>A0A9D2F1A8_9FIRM</name>
<proteinExistence type="predicted"/>
<reference evidence="1" key="1">
    <citation type="journal article" date="2021" name="PeerJ">
        <title>Extensive microbial diversity within the chicken gut microbiome revealed by metagenomics and culture.</title>
        <authorList>
            <person name="Gilroy R."/>
            <person name="Ravi A."/>
            <person name="Getino M."/>
            <person name="Pursley I."/>
            <person name="Horton D.L."/>
            <person name="Alikhan N.F."/>
            <person name="Baker D."/>
            <person name="Gharbi K."/>
            <person name="Hall N."/>
            <person name="Watson M."/>
            <person name="Adriaenssens E.M."/>
            <person name="Foster-Nyarko E."/>
            <person name="Jarju S."/>
            <person name="Secka A."/>
            <person name="Antonio M."/>
            <person name="Oren A."/>
            <person name="Chaudhuri R.R."/>
            <person name="La Ragione R."/>
            <person name="Hildebrand F."/>
            <person name="Pallen M.J."/>
        </authorList>
    </citation>
    <scope>NUCLEOTIDE SEQUENCE</scope>
    <source>
        <strain evidence="1">3436</strain>
    </source>
</reference>
<evidence type="ECO:0000313" key="1">
    <source>
        <dbReference type="EMBL" id="HIZ47669.1"/>
    </source>
</evidence>